<organism evidence="15 16">
    <name type="scientific">Bradyrhizobium icense</name>
    <dbReference type="NCBI Taxonomy" id="1274631"/>
    <lineage>
        <taxon>Bacteria</taxon>
        <taxon>Pseudomonadati</taxon>
        <taxon>Pseudomonadota</taxon>
        <taxon>Alphaproteobacteria</taxon>
        <taxon>Hyphomicrobiales</taxon>
        <taxon>Nitrobacteraceae</taxon>
        <taxon>Bradyrhizobium</taxon>
    </lineage>
</organism>
<evidence type="ECO:0000313" key="16">
    <source>
        <dbReference type="Proteomes" id="UP000092839"/>
    </source>
</evidence>
<feature type="signal peptide" evidence="13">
    <location>
        <begin position="1"/>
        <end position="17"/>
    </location>
</feature>
<comment type="similarity">
    <text evidence="3">Belongs to the peptidase S1C family.</text>
</comment>
<evidence type="ECO:0000256" key="10">
    <source>
        <dbReference type="ARBA" id="ARBA00023016"/>
    </source>
</evidence>
<evidence type="ECO:0000256" key="7">
    <source>
        <dbReference type="ARBA" id="ARBA00022764"/>
    </source>
</evidence>
<dbReference type="SUPFAM" id="SSF50494">
    <property type="entry name" value="Trypsin-like serine proteases"/>
    <property type="match status" value="1"/>
</dbReference>
<evidence type="ECO:0000256" key="2">
    <source>
        <dbReference type="ARBA" id="ARBA00004418"/>
    </source>
</evidence>
<keyword evidence="7" id="KW-0574">Periplasm</keyword>
<reference evidence="15 16" key="1">
    <citation type="submission" date="2016-07" db="EMBL/GenBank/DDBJ databases">
        <title>Complete genome sequence of Bradyrhizobium icense LMTR 13T, a potential inoculant strain isolated from lima bean (Phaseolus lunatus) in Peru.</title>
        <authorList>
            <person name="Ormeno-Orrillo E."/>
            <person name="Duran D."/>
            <person name="Rogel M.A."/>
            <person name="Rey L."/>
            <person name="Imperial J."/>
            <person name="Ruiz-Argueso T."/>
            <person name="Martinez-Romero E."/>
        </authorList>
    </citation>
    <scope>NUCLEOTIDE SEQUENCE [LARGE SCALE GENOMIC DNA]</scope>
    <source>
        <strain evidence="15 16">LMTR 13</strain>
    </source>
</reference>
<dbReference type="PANTHER" id="PTHR22939">
    <property type="entry name" value="SERINE PROTEASE FAMILY S1C HTRA-RELATED"/>
    <property type="match status" value="1"/>
</dbReference>
<dbReference type="Gene3D" id="2.40.10.120">
    <property type="match status" value="1"/>
</dbReference>
<sequence length="384" mass="39793">MSGTIAAIVVIASIAHAQTINTRWQTPFAGEPSTLMHRVADNRGGGGPGDFADLAERVQPAVIGVSSKAAATSRGLSDRLFGTPDQGPPNKQIPAPNVRDQLVSFGSGFFISPDGYAVTNSHVVEDGDTAEIRTNDNKTYPAKVIGKDSLTDVALIKVDGRSDFSHVTLVDQLPRVGDWVLAAGSPFGLGGTVTAGIVSARERDIETGSAMDFIQIDAPINQGNSGGPTFNARGDVVAVNSMILSSSEGSVGVAFAIPADTVKAVVSQLKDKGAVTRGWIGAKVQPVTPDIADSLGVNHLHGAIVASVQDDGPAAKAGLRRGDVITAAEGQPIKNAKELTKKIHATAPGSSIRLGMLREGRENSLNVALGQMPDQPKVPPAIRR</sequence>
<feature type="domain" description="PDZ" evidence="14">
    <location>
        <begin position="265"/>
        <end position="360"/>
    </location>
</feature>
<dbReference type="InterPro" id="IPR001940">
    <property type="entry name" value="Peptidase_S1C"/>
</dbReference>
<dbReference type="AlphaFoldDB" id="A0A1B1UMR1"/>
<evidence type="ECO:0000256" key="13">
    <source>
        <dbReference type="SAM" id="SignalP"/>
    </source>
</evidence>
<gene>
    <name evidence="15" type="ORF">LMTR13_32290</name>
</gene>
<dbReference type="EC" id="3.4.21.107" evidence="4"/>
<keyword evidence="9" id="KW-0720">Serine protease</keyword>
<dbReference type="SUPFAM" id="SSF50156">
    <property type="entry name" value="PDZ domain-like"/>
    <property type="match status" value="1"/>
</dbReference>
<dbReference type="GO" id="GO:0006508">
    <property type="term" value="P:proteolysis"/>
    <property type="evidence" value="ECO:0007669"/>
    <property type="project" value="UniProtKB-KW"/>
</dbReference>
<keyword evidence="6" id="KW-0645">Protease</keyword>
<dbReference type="PRINTS" id="PR00834">
    <property type="entry name" value="PROTEASES2C"/>
</dbReference>
<dbReference type="InterPro" id="IPR001478">
    <property type="entry name" value="PDZ"/>
</dbReference>
<name>A0A1B1UMR1_9BRAD</name>
<protein>
    <recommendedName>
        <fullName evidence="5">Probable periplasmic serine endoprotease DegP-like</fullName>
        <ecNumber evidence="4">3.4.21.107</ecNumber>
    </recommendedName>
    <alternativeName>
        <fullName evidence="11">Protease Do</fullName>
    </alternativeName>
</protein>
<comment type="catalytic activity">
    <reaction evidence="1">
        <text>Acts on substrates that are at least partially unfolded. The cleavage site P1 residue is normally between a pair of hydrophobic residues, such as Val-|-Val.</text>
        <dbReference type="EC" id="3.4.21.107"/>
    </reaction>
</comment>
<keyword evidence="16" id="KW-1185">Reference proteome</keyword>
<dbReference type="EMBL" id="CP016428">
    <property type="protein sequence ID" value="ANW04132.1"/>
    <property type="molecule type" value="Genomic_DNA"/>
</dbReference>
<proteinExistence type="inferred from homology"/>
<dbReference type="GO" id="GO:0042597">
    <property type="term" value="C:periplasmic space"/>
    <property type="evidence" value="ECO:0007669"/>
    <property type="project" value="UniProtKB-SubCell"/>
</dbReference>
<dbReference type="Proteomes" id="UP000092839">
    <property type="component" value="Chromosome"/>
</dbReference>
<evidence type="ECO:0000256" key="11">
    <source>
        <dbReference type="ARBA" id="ARBA00032850"/>
    </source>
</evidence>
<dbReference type="InterPro" id="IPR036034">
    <property type="entry name" value="PDZ_sf"/>
</dbReference>
<keyword evidence="8" id="KW-0378">Hydrolase</keyword>
<dbReference type="KEGG" id="bic:LMTR13_32290"/>
<dbReference type="SMART" id="SM00228">
    <property type="entry name" value="PDZ"/>
    <property type="match status" value="1"/>
</dbReference>
<evidence type="ECO:0000256" key="8">
    <source>
        <dbReference type="ARBA" id="ARBA00022801"/>
    </source>
</evidence>
<evidence type="ECO:0000256" key="6">
    <source>
        <dbReference type="ARBA" id="ARBA00022670"/>
    </source>
</evidence>
<dbReference type="Pfam" id="PF13180">
    <property type="entry name" value="PDZ_2"/>
    <property type="match status" value="1"/>
</dbReference>
<evidence type="ECO:0000313" key="15">
    <source>
        <dbReference type="EMBL" id="ANW04132.1"/>
    </source>
</evidence>
<evidence type="ECO:0000259" key="14">
    <source>
        <dbReference type="PROSITE" id="PS50106"/>
    </source>
</evidence>
<keyword evidence="10" id="KW-0346">Stress response</keyword>
<evidence type="ECO:0000256" key="5">
    <source>
        <dbReference type="ARBA" id="ARBA00013958"/>
    </source>
</evidence>
<keyword evidence="13" id="KW-0732">Signal</keyword>
<dbReference type="Gene3D" id="2.30.42.10">
    <property type="match status" value="1"/>
</dbReference>
<evidence type="ECO:0000256" key="4">
    <source>
        <dbReference type="ARBA" id="ARBA00013035"/>
    </source>
</evidence>
<dbReference type="Pfam" id="PF13365">
    <property type="entry name" value="Trypsin_2"/>
    <property type="match status" value="1"/>
</dbReference>
<comment type="subcellular location">
    <subcellularLocation>
        <location evidence="2">Periplasm</location>
    </subcellularLocation>
</comment>
<feature type="chain" id="PRO_5008530714" description="Probable periplasmic serine endoprotease DegP-like" evidence="13">
    <location>
        <begin position="18"/>
        <end position="384"/>
    </location>
</feature>
<feature type="region of interest" description="Disordered" evidence="12">
    <location>
        <begin position="77"/>
        <end position="96"/>
    </location>
</feature>
<evidence type="ECO:0000256" key="12">
    <source>
        <dbReference type="SAM" id="MobiDB-lite"/>
    </source>
</evidence>
<evidence type="ECO:0000256" key="3">
    <source>
        <dbReference type="ARBA" id="ARBA00010541"/>
    </source>
</evidence>
<dbReference type="RefSeq" id="WP_065731291.1">
    <property type="nucleotide sequence ID" value="NZ_CP016428.1"/>
</dbReference>
<dbReference type="PANTHER" id="PTHR22939:SF130">
    <property type="entry name" value="PERIPLASMIC SERINE ENDOPROTEASE DEGP-LIKE-RELATED"/>
    <property type="match status" value="1"/>
</dbReference>
<dbReference type="InterPro" id="IPR009003">
    <property type="entry name" value="Peptidase_S1_PA"/>
</dbReference>
<evidence type="ECO:0000256" key="1">
    <source>
        <dbReference type="ARBA" id="ARBA00001772"/>
    </source>
</evidence>
<accession>A0A1B1UMR1</accession>
<dbReference type="STRING" id="1274631.LMTR13_32290"/>
<dbReference type="GO" id="GO:0004252">
    <property type="term" value="F:serine-type endopeptidase activity"/>
    <property type="evidence" value="ECO:0007669"/>
    <property type="project" value="InterPro"/>
</dbReference>
<evidence type="ECO:0000256" key="9">
    <source>
        <dbReference type="ARBA" id="ARBA00022825"/>
    </source>
</evidence>
<dbReference type="CDD" id="cd10839">
    <property type="entry name" value="cpPDZ1_DegP-like"/>
    <property type="match status" value="1"/>
</dbReference>
<dbReference type="PROSITE" id="PS50106">
    <property type="entry name" value="PDZ"/>
    <property type="match status" value="1"/>
</dbReference>